<keyword evidence="2" id="KW-1185">Reference proteome</keyword>
<name>A0ACB7TFJ3_HYAAI</name>
<accession>A0ACB7TFJ3</accession>
<dbReference type="EMBL" id="CM023481">
    <property type="protein sequence ID" value="KAH6944152.1"/>
    <property type="molecule type" value="Genomic_DNA"/>
</dbReference>
<gene>
    <name evidence="1" type="ORF">HPB50_002057</name>
</gene>
<proteinExistence type="predicted"/>
<sequence>MRTFAPETTPSRGWSRPLEGSSSVTARAPAPWALRIQTHREIEFQGPGPPVDKEAQPEQGPRQLPGHSRIQCVIILAGSMALEFIAVRFLGVFRAL</sequence>
<evidence type="ECO:0000313" key="2">
    <source>
        <dbReference type="Proteomes" id="UP000821845"/>
    </source>
</evidence>
<organism evidence="1 2">
    <name type="scientific">Hyalomma asiaticum</name>
    <name type="common">Tick</name>
    <dbReference type="NCBI Taxonomy" id="266040"/>
    <lineage>
        <taxon>Eukaryota</taxon>
        <taxon>Metazoa</taxon>
        <taxon>Ecdysozoa</taxon>
        <taxon>Arthropoda</taxon>
        <taxon>Chelicerata</taxon>
        <taxon>Arachnida</taxon>
        <taxon>Acari</taxon>
        <taxon>Parasitiformes</taxon>
        <taxon>Ixodida</taxon>
        <taxon>Ixodoidea</taxon>
        <taxon>Ixodidae</taxon>
        <taxon>Hyalomminae</taxon>
        <taxon>Hyalomma</taxon>
    </lineage>
</organism>
<protein>
    <submittedName>
        <fullName evidence="1">Uncharacterized protein</fullName>
    </submittedName>
</protein>
<comment type="caution">
    <text evidence="1">The sequence shown here is derived from an EMBL/GenBank/DDBJ whole genome shotgun (WGS) entry which is preliminary data.</text>
</comment>
<evidence type="ECO:0000313" key="1">
    <source>
        <dbReference type="EMBL" id="KAH6944152.1"/>
    </source>
</evidence>
<reference evidence="1" key="1">
    <citation type="submission" date="2020-05" db="EMBL/GenBank/DDBJ databases">
        <title>Large-scale comparative analyses of tick genomes elucidate their genetic diversity and vector capacities.</title>
        <authorList>
            <person name="Jia N."/>
            <person name="Wang J."/>
            <person name="Shi W."/>
            <person name="Du L."/>
            <person name="Sun Y."/>
            <person name="Zhan W."/>
            <person name="Jiang J."/>
            <person name="Wang Q."/>
            <person name="Zhang B."/>
            <person name="Ji P."/>
            <person name="Sakyi L.B."/>
            <person name="Cui X."/>
            <person name="Yuan T."/>
            <person name="Jiang B."/>
            <person name="Yang W."/>
            <person name="Lam T.T.-Y."/>
            <person name="Chang Q."/>
            <person name="Ding S."/>
            <person name="Wang X."/>
            <person name="Zhu J."/>
            <person name="Ruan X."/>
            <person name="Zhao L."/>
            <person name="Wei J."/>
            <person name="Que T."/>
            <person name="Du C."/>
            <person name="Cheng J."/>
            <person name="Dai P."/>
            <person name="Han X."/>
            <person name="Huang E."/>
            <person name="Gao Y."/>
            <person name="Liu J."/>
            <person name="Shao H."/>
            <person name="Ye R."/>
            <person name="Li L."/>
            <person name="Wei W."/>
            <person name="Wang X."/>
            <person name="Wang C."/>
            <person name="Yang T."/>
            <person name="Huo Q."/>
            <person name="Li W."/>
            <person name="Guo W."/>
            <person name="Chen H."/>
            <person name="Zhou L."/>
            <person name="Ni X."/>
            <person name="Tian J."/>
            <person name="Zhou Y."/>
            <person name="Sheng Y."/>
            <person name="Liu T."/>
            <person name="Pan Y."/>
            <person name="Xia L."/>
            <person name="Li J."/>
            <person name="Zhao F."/>
            <person name="Cao W."/>
        </authorList>
    </citation>
    <scope>NUCLEOTIDE SEQUENCE</scope>
    <source>
        <strain evidence="1">Hyas-2018</strain>
    </source>
</reference>
<dbReference type="Proteomes" id="UP000821845">
    <property type="component" value="Chromosome 1"/>
</dbReference>